<dbReference type="EMBL" id="JAQLWO010000060">
    <property type="protein sequence ID" value="MDB7908975.1"/>
    <property type="molecule type" value="Genomic_DNA"/>
</dbReference>
<dbReference type="AlphaFoldDB" id="A0AAW6C9S6"/>
<reference evidence="2" key="1">
    <citation type="submission" date="2023-01" db="EMBL/GenBank/DDBJ databases">
        <title>Human gut microbiome strain richness.</title>
        <authorList>
            <person name="Chen-Liaw A."/>
        </authorList>
    </citation>
    <scope>NUCLEOTIDE SEQUENCE</scope>
    <source>
        <strain evidence="2">2225st1_A6_2225SCRN_200828</strain>
    </source>
</reference>
<organism evidence="2 3">
    <name type="scientific">Flavonifractor plautii</name>
    <name type="common">Fusobacterium plautii</name>
    <dbReference type="NCBI Taxonomy" id="292800"/>
    <lineage>
        <taxon>Bacteria</taxon>
        <taxon>Bacillati</taxon>
        <taxon>Bacillota</taxon>
        <taxon>Clostridia</taxon>
        <taxon>Eubacteriales</taxon>
        <taxon>Oscillospiraceae</taxon>
        <taxon>Flavonifractor</taxon>
    </lineage>
</organism>
<feature type="signal peptide" evidence="1">
    <location>
        <begin position="1"/>
        <end position="19"/>
    </location>
</feature>
<evidence type="ECO:0000256" key="1">
    <source>
        <dbReference type="SAM" id="SignalP"/>
    </source>
</evidence>
<protein>
    <submittedName>
        <fullName evidence="2">Uncharacterized protein</fullName>
    </submittedName>
</protein>
<dbReference type="RefSeq" id="WP_024725176.1">
    <property type="nucleotide sequence ID" value="NZ_JADNIM010000034.1"/>
</dbReference>
<name>A0AAW6C9S6_FLAPL</name>
<comment type="caution">
    <text evidence="2">The sequence shown here is derived from an EMBL/GenBank/DDBJ whole genome shotgun (WGS) entry which is preliminary data.</text>
</comment>
<evidence type="ECO:0000313" key="2">
    <source>
        <dbReference type="EMBL" id="MDB7908975.1"/>
    </source>
</evidence>
<sequence>MKKKIIVGIFLFSLVFALATAGKSDVELGIVEDMNMIDAWGNGYPTNARGETYGVDVKENSKNPDLILVENSEGILGYVKSEDLDGSNYLTPEEAILNQSQGYSVDMYLSDGETKVGEFHIGR</sequence>
<gene>
    <name evidence="2" type="ORF">PND83_23650</name>
</gene>
<dbReference type="Proteomes" id="UP001211006">
    <property type="component" value="Unassembled WGS sequence"/>
</dbReference>
<proteinExistence type="predicted"/>
<feature type="chain" id="PRO_5043386479" evidence="1">
    <location>
        <begin position="20"/>
        <end position="123"/>
    </location>
</feature>
<accession>A0AAW6C9S6</accession>
<keyword evidence="1" id="KW-0732">Signal</keyword>
<evidence type="ECO:0000313" key="3">
    <source>
        <dbReference type="Proteomes" id="UP001211006"/>
    </source>
</evidence>